<evidence type="ECO:0000313" key="9">
    <source>
        <dbReference type="Proteomes" id="UP000000663"/>
    </source>
</evidence>
<dbReference type="AlphaFoldDB" id="Q0W262"/>
<dbReference type="Pfam" id="PF01930">
    <property type="entry name" value="Cas_Cas4"/>
    <property type="match status" value="1"/>
</dbReference>
<keyword evidence="5" id="KW-0408">Iron</keyword>
<dbReference type="Gene3D" id="3.90.320.10">
    <property type="match status" value="1"/>
</dbReference>
<evidence type="ECO:0000256" key="2">
    <source>
        <dbReference type="ARBA" id="ARBA00022722"/>
    </source>
</evidence>
<keyword evidence="9" id="KW-1185">Reference proteome</keyword>
<feature type="domain" description="DUF83" evidence="7">
    <location>
        <begin position="137"/>
        <end position="245"/>
    </location>
</feature>
<name>Q0W262_METAR</name>
<sequence>MQYSESKYIRVSDISSYLICPRLAYFRNKEPVEGFTAETVRSDLLREISISLHSAYSSAEPQKALEQIYERACEDLAIVYGLAGEKIRKRSPVNIDRILAGLQAESARLGREKLSMLLKSEAVRLSHRSDKLRLSGAVDRIVAIDGRLRPVVISASQPPENGIYGSDRIRLAAYSMLVSDRFGCEADSGFVEYMGGWCIREAEIRPGDRREALSVRRRIEESRTAMPDARRGRWCHKCSYKERCTARVSFLDSLFGNG</sequence>
<protein>
    <recommendedName>
        <fullName evidence="7">DUF83 domain-containing protein</fullName>
    </recommendedName>
</protein>
<dbReference type="Proteomes" id="UP000000663">
    <property type="component" value="Chromosome"/>
</dbReference>
<dbReference type="PANTHER" id="PTHR36531:SF6">
    <property type="entry name" value="DNA REPLICATION ATP-DEPENDENT HELICASE_NUCLEASE DNA2"/>
    <property type="match status" value="1"/>
</dbReference>
<keyword evidence="2" id="KW-0540">Nuclease</keyword>
<dbReference type="InterPro" id="IPR011604">
    <property type="entry name" value="PDDEXK-like_dom_sf"/>
</dbReference>
<keyword evidence="3" id="KW-0479">Metal-binding</keyword>
<dbReference type="InterPro" id="IPR051827">
    <property type="entry name" value="Cas4_exonuclease"/>
</dbReference>
<dbReference type="InterPro" id="IPR022765">
    <property type="entry name" value="Dna2/Cas4_DUF83"/>
</dbReference>
<dbReference type="GO" id="GO:0051536">
    <property type="term" value="F:iron-sulfur cluster binding"/>
    <property type="evidence" value="ECO:0007669"/>
    <property type="project" value="UniProtKB-KW"/>
</dbReference>
<organism evidence="8 9">
    <name type="scientific">Methanocella arvoryzae (strain DSM 22066 / NBRC 105507 / MRE50)</name>
    <dbReference type="NCBI Taxonomy" id="351160"/>
    <lineage>
        <taxon>Archaea</taxon>
        <taxon>Methanobacteriati</taxon>
        <taxon>Methanobacteriota</taxon>
        <taxon>Stenosarchaea group</taxon>
        <taxon>Methanomicrobia</taxon>
        <taxon>Methanocellales</taxon>
        <taxon>Methanocellaceae</taxon>
        <taxon>Methanocella</taxon>
    </lineage>
</organism>
<proteinExistence type="predicted"/>
<evidence type="ECO:0000259" key="7">
    <source>
        <dbReference type="Pfam" id="PF01930"/>
    </source>
</evidence>
<evidence type="ECO:0000256" key="1">
    <source>
        <dbReference type="ARBA" id="ARBA00001966"/>
    </source>
</evidence>
<keyword evidence="6" id="KW-0411">Iron-sulfur</keyword>
<dbReference type="STRING" id="351160.RCIX2449"/>
<evidence type="ECO:0000313" key="8">
    <source>
        <dbReference type="EMBL" id="CAJ37531.1"/>
    </source>
</evidence>
<evidence type="ECO:0000256" key="5">
    <source>
        <dbReference type="ARBA" id="ARBA00023004"/>
    </source>
</evidence>
<keyword evidence="4" id="KW-0378">Hydrolase</keyword>
<accession>Q0W262</accession>
<dbReference type="GO" id="GO:0016787">
    <property type="term" value="F:hydrolase activity"/>
    <property type="evidence" value="ECO:0007669"/>
    <property type="project" value="UniProtKB-KW"/>
</dbReference>
<dbReference type="PATRIC" id="fig|351160.9.peg.755"/>
<dbReference type="GO" id="GO:0004518">
    <property type="term" value="F:nuclease activity"/>
    <property type="evidence" value="ECO:0007669"/>
    <property type="project" value="UniProtKB-KW"/>
</dbReference>
<reference evidence="8 9" key="1">
    <citation type="journal article" date="2006" name="Science">
        <title>Genome of rice cluster I archaea -- the key methane producers in the rice rhizosphere.</title>
        <authorList>
            <person name="Erkel C."/>
            <person name="Kube M."/>
            <person name="Reinhardt R."/>
            <person name="Liesack W."/>
        </authorList>
    </citation>
    <scope>NUCLEOTIDE SEQUENCE [LARGE SCALE GENOMIC DNA]</scope>
    <source>
        <strain evidence="9">DSM 22066 / NBRC 105507 / MRE50</strain>
    </source>
</reference>
<dbReference type="PANTHER" id="PTHR36531">
    <property type="entry name" value="CRISPR-ASSOCIATED EXONUCLEASE CAS4"/>
    <property type="match status" value="1"/>
</dbReference>
<dbReference type="eggNOG" id="arCOG00793">
    <property type="taxonomic scope" value="Archaea"/>
</dbReference>
<dbReference type="KEGG" id="rci:RCIX2449"/>
<dbReference type="EMBL" id="AM114193">
    <property type="protein sequence ID" value="CAJ37531.1"/>
    <property type="molecule type" value="Genomic_DNA"/>
</dbReference>
<evidence type="ECO:0000256" key="6">
    <source>
        <dbReference type="ARBA" id="ARBA00023014"/>
    </source>
</evidence>
<evidence type="ECO:0000256" key="3">
    <source>
        <dbReference type="ARBA" id="ARBA00022723"/>
    </source>
</evidence>
<gene>
    <name evidence="8" type="ORF">RCIX2449</name>
</gene>
<comment type="cofactor">
    <cofactor evidence="1">
        <name>[4Fe-4S] cluster</name>
        <dbReference type="ChEBI" id="CHEBI:49883"/>
    </cofactor>
</comment>
<dbReference type="GO" id="GO:0046872">
    <property type="term" value="F:metal ion binding"/>
    <property type="evidence" value="ECO:0007669"/>
    <property type="project" value="UniProtKB-KW"/>
</dbReference>
<evidence type="ECO:0000256" key="4">
    <source>
        <dbReference type="ARBA" id="ARBA00022801"/>
    </source>
</evidence>